<dbReference type="EMBL" id="LNQL01000003">
    <property type="protein sequence ID" value="KSU48882.1"/>
    <property type="molecule type" value="Genomic_DNA"/>
</dbReference>
<organism evidence="1 2">
    <name type="scientific">Exiguobacterium indicum</name>
    <dbReference type="NCBI Taxonomy" id="296995"/>
    <lineage>
        <taxon>Bacteria</taxon>
        <taxon>Bacillati</taxon>
        <taxon>Bacillota</taxon>
        <taxon>Bacilli</taxon>
        <taxon>Bacillales</taxon>
        <taxon>Bacillales Family XII. Incertae Sedis</taxon>
        <taxon>Exiguobacterium</taxon>
    </lineage>
</organism>
<dbReference type="OrthoDB" id="2352404at2"/>
<accession>A0A0V8GFB2</accession>
<sequence>MEPHDPWVSYREAFGRYGAIRGFYFQRSTQQMTEQGPGDVPTDEQDIVLVRPRRDGVFQFRMSSVQGVLTIRSSELHIRKNESGYIELRALMQHMRSAGCLTLGGELYLFVRPDVDTLAYRLRLIARVLIQLQGMPIQTKVIEEWCKQAQIEGEHARRYA</sequence>
<evidence type="ECO:0000313" key="1">
    <source>
        <dbReference type="EMBL" id="KSU48882.1"/>
    </source>
</evidence>
<reference evidence="1 2" key="1">
    <citation type="journal article" date="2015" name="Int. J. Syst. Evol. Microbiol.">
        <title>Exiguobacterium enclense sp. nov., isolated from sediment.</title>
        <authorList>
            <person name="Dastager S.G."/>
            <person name="Mawlankar R."/>
            <person name="Sonalkar V.V."/>
            <person name="Thorat M.N."/>
            <person name="Mual P."/>
            <person name="Verma A."/>
            <person name="Krishnamurthi S."/>
            <person name="Tang S.K."/>
            <person name="Li W.J."/>
        </authorList>
    </citation>
    <scope>NUCLEOTIDE SEQUENCE [LARGE SCALE GENOMIC DNA]</scope>
    <source>
        <strain evidence="1 2">NIO-1109</strain>
    </source>
</reference>
<dbReference type="RefSeq" id="WP_058265554.1">
    <property type="nucleotide sequence ID" value="NZ_FMYN01000003.1"/>
</dbReference>
<comment type="caution">
    <text evidence="1">The sequence shown here is derived from an EMBL/GenBank/DDBJ whole genome shotgun (WGS) entry which is preliminary data.</text>
</comment>
<evidence type="ECO:0000313" key="2">
    <source>
        <dbReference type="Proteomes" id="UP000053797"/>
    </source>
</evidence>
<dbReference type="Proteomes" id="UP000053797">
    <property type="component" value="Unassembled WGS sequence"/>
</dbReference>
<name>A0A0V8GFB2_9BACL</name>
<gene>
    <name evidence="1" type="ORF">AS033_11180</name>
</gene>
<dbReference type="AlphaFoldDB" id="A0A0V8GFB2"/>
<proteinExistence type="predicted"/>
<protein>
    <submittedName>
        <fullName evidence="1">Uncharacterized protein</fullName>
    </submittedName>
</protein>